<dbReference type="PANTHER" id="PTHR30509:SF9">
    <property type="entry name" value="MULTIDRUG RESISTANCE PROTEIN MDTO"/>
    <property type="match status" value="1"/>
</dbReference>
<evidence type="ECO:0000259" key="8">
    <source>
        <dbReference type="Pfam" id="PF13515"/>
    </source>
</evidence>
<sequence length="502" mass="54235">MNLILRELRDAARDDAPTDARRRELQRHLARLRDIVLMAEGFIPQGRGGALAGSGPASDLALAVFDLQLAVERLVAASFRALPPVSLVRAVLYADEPAIRRAVSALRDAPEDNETAVQQVLVRAHRARERLAATLEQRPHPAFTTPLPEEADSTGGSTDAPPAGGLVPASLHVPIQVTVASGLAIYGGLLLSSSRWYWAAIAAFIVFNNTQSRADTAMRAFSRSAGTFGGIIAGTVVATLVHGNVAASIGGILVLFFLAFYFLQTSYGLMIFFITIAIALLYGLMGMFSPHLLVVRLEETVIGAASGVFAAFLIFPRRARTQVASALDAYLNALDELVGVARERAHGRQREADLLALSRTLDRLYADLAGAARPLSGPWTVVRRFGEVREKLLLLAGCTHWARALARGVSRSDAADPENGARIDRLAGEVARQIERTRRTEQQFFLTPHARGHVELPEDPRRRLAVQEDEHPSVALAVISGLLARALAGAWLEEGDRNVEDG</sequence>
<evidence type="ECO:0000256" key="4">
    <source>
        <dbReference type="ARBA" id="ARBA00022989"/>
    </source>
</evidence>
<dbReference type="PANTHER" id="PTHR30509">
    <property type="entry name" value="P-HYDROXYBENZOIC ACID EFFLUX PUMP SUBUNIT-RELATED"/>
    <property type="match status" value="1"/>
</dbReference>
<evidence type="ECO:0000256" key="3">
    <source>
        <dbReference type="ARBA" id="ARBA00022692"/>
    </source>
</evidence>
<evidence type="ECO:0000256" key="1">
    <source>
        <dbReference type="ARBA" id="ARBA00004651"/>
    </source>
</evidence>
<organism evidence="9">
    <name type="scientific">uncultured organism</name>
    <dbReference type="NCBI Taxonomy" id="155900"/>
    <lineage>
        <taxon>unclassified sequences</taxon>
        <taxon>environmental samples</taxon>
    </lineage>
</organism>
<evidence type="ECO:0000256" key="2">
    <source>
        <dbReference type="ARBA" id="ARBA00022475"/>
    </source>
</evidence>
<gene>
    <name evidence="9" type="ORF">KBTEX_04111</name>
</gene>
<feature type="transmembrane region" description="Helical" evidence="7">
    <location>
        <begin position="220"/>
        <end position="239"/>
    </location>
</feature>
<keyword evidence="3 7" id="KW-0812">Transmembrane</keyword>
<feature type="domain" description="Integral membrane bound transporter" evidence="8">
    <location>
        <begin position="184"/>
        <end position="309"/>
    </location>
</feature>
<proteinExistence type="predicted"/>
<keyword evidence="5 7" id="KW-0472">Membrane</keyword>
<comment type="subcellular location">
    <subcellularLocation>
        <location evidence="1">Cell membrane</location>
        <topology evidence="1">Multi-pass membrane protein</topology>
    </subcellularLocation>
</comment>
<dbReference type="InterPro" id="IPR049453">
    <property type="entry name" value="Memb_transporter_dom"/>
</dbReference>
<keyword evidence="4 7" id="KW-1133">Transmembrane helix</keyword>
<name>A0A5B8RFC1_9ZZZZ</name>
<feature type="transmembrane region" description="Helical" evidence="7">
    <location>
        <begin position="300"/>
        <end position="316"/>
    </location>
</feature>
<dbReference type="Pfam" id="PF13515">
    <property type="entry name" value="FUSC_2"/>
    <property type="match status" value="1"/>
</dbReference>
<evidence type="ECO:0000256" key="5">
    <source>
        <dbReference type="ARBA" id="ARBA00023136"/>
    </source>
</evidence>
<reference evidence="9" key="1">
    <citation type="submission" date="2019-06" db="EMBL/GenBank/DDBJ databases">
        <authorList>
            <person name="Murdoch R.W."/>
            <person name="Fathepure B."/>
        </authorList>
    </citation>
    <scope>NUCLEOTIDE SEQUENCE</scope>
</reference>
<dbReference type="EMBL" id="MN079350">
    <property type="protein sequence ID" value="QEA07749.1"/>
    <property type="molecule type" value="Genomic_DNA"/>
</dbReference>
<feature type="transmembrane region" description="Helical" evidence="7">
    <location>
        <begin position="245"/>
        <end position="263"/>
    </location>
</feature>
<evidence type="ECO:0000313" key="9">
    <source>
        <dbReference type="EMBL" id="QEA07749.1"/>
    </source>
</evidence>
<feature type="transmembrane region" description="Helical" evidence="7">
    <location>
        <begin position="270"/>
        <end position="288"/>
    </location>
</feature>
<feature type="region of interest" description="Disordered" evidence="6">
    <location>
        <begin position="137"/>
        <end position="161"/>
    </location>
</feature>
<protein>
    <recommendedName>
        <fullName evidence="8">Integral membrane bound transporter domain-containing protein</fullName>
    </recommendedName>
</protein>
<feature type="transmembrane region" description="Helical" evidence="7">
    <location>
        <begin position="183"/>
        <end position="208"/>
    </location>
</feature>
<evidence type="ECO:0000256" key="7">
    <source>
        <dbReference type="SAM" id="Phobius"/>
    </source>
</evidence>
<accession>A0A5B8RFC1</accession>
<dbReference type="AlphaFoldDB" id="A0A5B8RFC1"/>
<evidence type="ECO:0000256" key="6">
    <source>
        <dbReference type="SAM" id="MobiDB-lite"/>
    </source>
</evidence>
<dbReference type="GO" id="GO:0005886">
    <property type="term" value="C:plasma membrane"/>
    <property type="evidence" value="ECO:0007669"/>
    <property type="project" value="UniProtKB-SubCell"/>
</dbReference>
<keyword evidence="2" id="KW-1003">Cell membrane</keyword>